<comment type="similarity">
    <text evidence="1">Belongs to the SfsA family.</text>
</comment>
<evidence type="ECO:0000313" key="5">
    <source>
        <dbReference type="Proteomes" id="UP000323824"/>
    </source>
</evidence>
<protein>
    <recommendedName>
        <fullName evidence="1">Sugar fermentation stimulation protein homolog</fullName>
    </recommendedName>
</protein>
<dbReference type="PANTHER" id="PTHR30545">
    <property type="entry name" value="SUGAR FERMENTATION STIMULATION PROTEIN A"/>
    <property type="match status" value="1"/>
</dbReference>
<dbReference type="HAMAP" id="MF_00095">
    <property type="entry name" value="SfsA"/>
    <property type="match status" value="1"/>
</dbReference>
<reference evidence="4 5" key="2">
    <citation type="submission" date="2019-09" db="EMBL/GenBank/DDBJ databases">
        <title>Complete Genome Sequence and Methylome Analysis of free living Spirochaetas.</title>
        <authorList>
            <person name="Leshcheva N."/>
            <person name="Mikheeva N."/>
        </authorList>
    </citation>
    <scope>NUCLEOTIDE SEQUENCE [LARGE SCALE GENOMIC DNA]</scope>
    <source>
        <strain evidence="4 5">P</strain>
    </source>
</reference>
<dbReference type="CDD" id="cd22359">
    <property type="entry name" value="SfsA-like_bacterial"/>
    <property type="match status" value="1"/>
</dbReference>
<dbReference type="EMBL" id="CP035807">
    <property type="protein sequence ID" value="QEN05249.1"/>
    <property type="molecule type" value="Genomic_DNA"/>
</dbReference>
<dbReference type="InterPro" id="IPR005224">
    <property type="entry name" value="SfsA"/>
</dbReference>
<keyword evidence="5" id="KW-1185">Reference proteome</keyword>
<dbReference type="Gene3D" id="3.40.1350.60">
    <property type="match status" value="1"/>
</dbReference>
<dbReference type="PANTHER" id="PTHR30545:SF2">
    <property type="entry name" value="SUGAR FERMENTATION STIMULATION PROTEIN A"/>
    <property type="match status" value="1"/>
</dbReference>
<name>A0A5C1QE36_9SPIO</name>
<dbReference type="Proteomes" id="UP000323824">
    <property type="component" value="Chromosome"/>
</dbReference>
<gene>
    <name evidence="1 4" type="primary">sfsA</name>
    <name evidence="4" type="ORF">EW093_11170</name>
</gene>
<evidence type="ECO:0000256" key="1">
    <source>
        <dbReference type="HAMAP-Rule" id="MF_00095"/>
    </source>
</evidence>
<sequence>MYLIILIINNYSGGLSKLKIFNNDFYGIFIKRPNRFIIYALLNGKEVVCHCPNTGRMGELLIPGVKLILEKSQNPKRKTEFTVVAIYKGELIVPITSARANDVAQELIIPKLFPELDIRREVTYKKSRFDFFIGGTTYIEVKSCTLFNGELAVFPDAPTIRGVKHLKELLDSSNNGYSAAVILVVFNPEAKLFTPNYITDPLFAQTLFDVSSNIKVFPYKVGVDPMGNIMEVENPILPISYKGDLLG</sequence>
<dbReference type="Gene3D" id="2.40.50.580">
    <property type="match status" value="1"/>
</dbReference>
<reference evidence="4 5" key="1">
    <citation type="submission" date="2019-02" db="EMBL/GenBank/DDBJ databases">
        <authorList>
            <person name="Fomenkov A."/>
            <person name="Dubinina G."/>
            <person name="Grabovich M."/>
            <person name="Vincze T."/>
            <person name="Roberts R.J."/>
        </authorList>
    </citation>
    <scope>NUCLEOTIDE SEQUENCE [LARGE SCALE GENOMIC DNA]</scope>
    <source>
        <strain evidence="4 5">P</strain>
    </source>
</reference>
<evidence type="ECO:0000313" key="4">
    <source>
        <dbReference type="EMBL" id="QEN05249.1"/>
    </source>
</evidence>
<dbReference type="InterPro" id="IPR041465">
    <property type="entry name" value="SfsA_N"/>
</dbReference>
<dbReference type="GO" id="GO:0003677">
    <property type="term" value="F:DNA binding"/>
    <property type="evidence" value="ECO:0007669"/>
    <property type="project" value="InterPro"/>
</dbReference>
<organism evidence="4 5">
    <name type="scientific">Thiospirochaeta perfilievii</name>
    <dbReference type="NCBI Taxonomy" id="252967"/>
    <lineage>
        <taxon>Bacteria</taxon>
        <taxon>Pseudomonadati</taxon>
        <taxon>Spirochaetota</taxon>
        <taxon>Spirochaetia</taxon>
        <taxon>Spirochaetales</taxon>
        <taxon>Spirochaetaceae</taxon>
        <taxon>Thiospirochaeta</taxon>
    </lineage>
</organism>
<feature type="domain" description="Sugar fermentation stimulation protein C-terminal" evidence="2">
    <location>
        <begin position="99"/>
        <end position="225"/>
    </location>
</feature>
<evidence type="ECO:0000259" key="2">
    <source>
        <dbReference type="Pfam" id="PF03749"/>
    </source>
</evidence>
<dbReference type="InterPro" id="IPR040452">
    <property type="entry name" value="SfsA_C"/>
</dbReference>
<proteinExistence type="inferred from homology"/>
<dbReference type="Pfam" id="PF17746">
    <property type="entry name" value="SfsA_N"/>
    <property type="match status" value="1"/>
</dbReference>
<dbReference type="Pfam" id="PF03749">
    <property type="entry name" value="SfsA"/>
    <property type="match status" value="1"/>
</dbReference>
<dbReference type="AlphaFoldDB" id="A0A5C1QE36"/>
<dbReference type="OrthoDB" id="9802365at2"/>
<feature type="domain" description="SfsA N-terminal OB" evidence="3">
    <location>
        <begin position="30"/>
        <end position="93"/>
    </location>
</feature>
<accession>A0A5C1QE36</accession>
<dbReference type="NCBIfam" id="TIGR00230">
    <property type="entry name" value="sfsA"/>
    <property type="match status" value="1"/>
</dbReference>
<evidence type="ECO:0000259" key="3">
    <source>
        <dbReference type="Pfam" id="PF17746"/>
    </source>
</evidence>
<dbReference type="KEGG" id="sper:EW093_11170"/>